<gene>
    <name evidence="2" type="ORF">M513_07603</name>
</gene>
<dbReference type="AlphaFoldDB" id="A0A085M2V7"/>
<feature type="signal peptide" evidence="1">
    <location>
        <begin position="1"/>
        <end position="19"/>
    </location>
</feature>
<sequence length="404" mass="45833">MRAVFAILLCCAVQAAIFAQELSDEAYLNALTQAEFITKAEEEELAGRRIPGHIASRFLKALNLRLGKSPAPKDVTKLSDEEYAERLLYPRYITRQEYEKILRNGWSMIDSTIVLEDRELPSSVLSKLFNTIGYKELVLTSVKFDPKDILLLLSSPNVITLTEEEEARKAKTRLGQRLVLPDVQIDAYLLSLFLKKVKAHEEILMGGMKDVKKLSDEDYFTLLAQPSFVTQAEYDVMSHYGAEIPDDATVLKNRKLDASNLSKMLKKLKLGATPFDTKQLSNMGYLALLATPGYKTKQAGKHMKVLPDRYLPASFVSWYLKRLEVPLTTQNRLTDGSDLSDYDYVALLTKPHYVTQSEFDEMMEKGYDVIDSTRVLQDRPLSSKALSKILKTIMAKREAMRPLK</sequence>
<dbReference type="Proteomes" id="UP000030764">
    <property type="component" value="Unassembled WGS sequence"/>
</dbReference>
<evidence type="ECO:0000313" key="3">
    <source>
        <dbReference type="Proteomes" id="UP000030764"/>
    </source>
</evidence>
<evidence type="ECO:0000256" key="1">
    <source>
        <dbReference type="SAM" id="SignalP"/>
    </source>
</evidence>
<protein>
    <submittedName>
        <fullName evidence="2">Uncharacterized protein</fullName>
    </submittedName>
</protein>
<accession>A0A085M2V7</accession>
<feature type="chain" id="PRO_5001794922" evidence="1">
    <location>
        <begin position="20"/>
        <end position="404"/>
    </location>
</feature>
<organism evidence="2 3">
    <name type="scientific">Trichuris suis</name>
    <name type="common">pig whipworm</name>
    <dbReference type="NCBI Taxonomy" id="68888"/>
    <lineage>
        <taxon>Eukaryota</taxon>
        <taxon>Metazoa</taxon>
        <taxon>Ecdysozoa</taxon>
        <taxon>Nematoda</taxon>
        <taxon>Enoplea</taxon>
        <taxon>Dorylaimia</taxon>
        <taxon>Trichinellida</taxon>
        <taxon>Trichuridae</taxon>
        <taxon>Trichuris</taxon>
    </lineage>
</organism>
<keyword evidence="1" id="KW-0732">Signal</keyword>
<proteinExistence type="predicted"/>
<name>A0A085M2V7_9BILA</name>
<evidence type="ECO:0000313" key="2">
    <source>
        <dbReference type="EMBL" id="KFD51553.1"/>
    </source>
</evidence>
<dbReference type="EMBL" id="KL363238">
    <property type="protein sequence ID" value="KFD51553.1"/>
    <property type="molecule type" value="Genomic_DNA"/>
</dbReference>
<keyword evidence="3" id="KW-1185">Reference proteome</keyword>
<reference evidence="2 3" key="1">
    <citation type="journal article" date="2014" name="Nat. Genet.">
        <title>Genome and transcriptome of the porcine whipworm Trichuris suis.</title>
        <authorList>
            <person name="Jex A.R."/>
            <person name="Nejsum P."/>
            <person name="Schwarz E.M."/>
            <person name="Hu L."/>
            <person name="Young N.D."/>
            <person name="Hall R.S."/>
            <person name="Korhonen P.K."/>
            <person name="Liao S."/>
            <person name="Thamsborg S."/>
            <person name="Xia J."/>
            <person name="Xu P."/>
            <person name="Wang S."/>
            <person name="Scheerlinck J.P."/>
            <person name="Hofmann A."/>
            <person name="Sternberg P.W."/>
            <person name="Wang J."/>
            <person name="Gasser R.B."/>
        </authorList>
    </citation>
    <scope>NUCLEOTIDE SEQUENCE [LARGE SCALE GENOMIC DNA]</scope>
    <source>
        <strain evidence="2">DCEP-RM93M</strain>
    </source>
</reference>